<keyword evidence="3" id="KW-0547">Nucleotide-binding</keyword>
<sequence>MTHQGEEDEGAEKEIDIDTLELPPLPEHIQALLTPKYRLVITKIEINNFKSFAGRIQLDQFDEHFTCIIGPNGSGKSNVIDSLLFVIGHRASKMRGAKLSTLLHNSAECPNVKSCSVTVHFEAIAIEGDKEKIRFSITRIAFPDNSSHYKINEKQVSLKDVTKLLREYGVDLDHSRYLILQGDVESIAMMKPIAANEHEQGFLEYLEDIIGTERFKKPLELLNLKVEELSAMWAEKKNRVKAAQNEVQQLDGPYQQALEFIKCDNDYKLAKSKMLQLKRFELGDQEISLTVKYTDREEKMKESNEQCISKKHLCKQSQDELNRLQKSYDKNNNELTKLKKCLVDYETEDGTIRHEIKTSFEQEKKYEKQNEQELSKVQTWENIPNEKLEEINKAEDDLKIAENQQEQFEIVLNKLKQDLLPQTEQWRKDLTDKTNNCNRFKQDKYANKKKDYELAQNRLQLLLSEEERHKNTLNEMKNDYDNKQKELNIKQEKFHDIDQQLNHTEKLHQEKGQLLKDIEEEYSIIDKRFRQNQLELNNINSQMQTTQSRDRTLNFLLGQKQQGKLQGFHQRLGALASIDSKYDVAISTAVGGYLDYYVVDDVKSGESAKNLLKEHKQGTGSFICMDKMLRHSQQANRRFDVPQLAPNTYRLFDLIDINDSIYKNTFYYVLRDTLVVDNIDDAQKVAFGSQTRYRVVTLEGETIEQSGTMSGGGSFQARGKMILKTADNRTSRQSIHIDPAKKNQLEKSVKEDGEKLTELEQQRFQLTTQEKQLKQKLADEKRIHTQIKNDLKNLPNHVETLKASVEKQQKLVESKTVSTKDREKYDEELKQTKQEYDAANDELEELKAAIDVVTKRINDHNKLALAQPQTDLDNAIKQVKKLQNIIDTANVEITNARRNLKKSQDKIKANQTAIDQILKKRGDLNTRLEKLEELANNADQKKTQIENDLETNKINMAELRETIRITEAELADIEKEIVHLKHEYEAAQKELAQCRHEISVIDVEINGLRLSHVIDDEEDISDEAASTNYLKEVPIQKYDRTDLDVYTMKDLVAATLERENELKQTHCNLTAIGEHRRAVRNLNMRQKDLVELETRRDHIRAKRDRFNEQRQTEFRAGFDQISRTLKHIYRTITDGGDAELEFCSSNDPFVDGVELSIRPPKKSWKRICNLSGGEKTLSSLAFVFALHTFRPTPIYVMDEIDAALDFKNVSIVGRFIKERTKNAQFIVISLRENMFTLADYLIGIYKVNNCSQTASLRPALFAKKLEERKKSHLICSQEQTNPSHNQDENDVTMTEHSDQANTYDTHSTSIHQNQTTMSDNNGF</sequence>
<comment type="caution">
    <text evidence="12">The sequence shown here is derived from an EMBL/GenBank/DDBJ whole genome shotgun (WGS) entry which is preliminary data.</text>
</comment>
<evidence type="ECO:0000256" key="10">
    <source>
        <dbReference type="SAM" id="MobiDB-lite"/>
    </source>
</evidence>
<gene>
    <name evidence="12" type="ORF">JXQ802_LOCUS22488</name>
</gene>
<keyword evidence="7 8" id="KW-0539">Nucleus</keyword>
<dbReference type="Gene3D" id="3.30.70.1620">
    <property type="match status" value="1"/>
</dbReference>
<feature type="coiled-coil region" evidence="9">
    <location>
        <begin position="314"/>
        <end position="341"/>
    </location>
</feature>
<dbReference type="PANTHER" id="PTHR18937">
    <property type="entry name" value="STRUCTURAL MAINTENANCE OF CHROMOSOMES SMC FAMILY MEMBER"/>
    <property type="match status" value="1"/>
</dbReference>
<evidence type="ECO:0000313" key="12">
    <source>
        <dbReference type="EMBL" id="CAF1165277.1"/>
    </source>
</evidence>
<name>A0A814U0A3_9BILA</name>
<dbReference type="Pfam" id="PF06470">
    <property type="entry name" value="SMC_hinge"/>
    <property type="match status" value="1"/>
</dbReference>
<dbReference type="GO" id="GO:0016887">
    <property type="term" value="F:ATP hydrolysis activity"/>
    <property type="evidence" value="ECO:0007669"/>
    <property type="project" value="InterPro"/>
</dbReference>
<dbReference type="PIRSF" id="PIRSF005719">
    <property type="entry name" value="SMC"/>
    <property type="match status" value="1"/>
</dbReference>
<evidence type="ECO:0000256" key="2">
    <source>
        <dbReference type="ARBA" id="ARBA00006005"/>
    </source>
</evidence>
<dbReference type="Gene3D" id="3.40.50.300">
    <property type="entry name" value="P-loop containing nucleotide triphosphate hydrolases"/>
    <property type="match status" value="2"/>
</dbReference>
<feature type="region of interest" description="Disordered" evidence="10">
    <location>
        <begin position="1276"/>
        <end position="1323"/>
    </location>
</feature>
<reference evidence="12" key="1">
    <citation type="submission" date="2021-02" db="EMBL/GenBank/DDBJ databases">
        <authorList>
            <person name="Nowell W R."/>
        </authorList>
    </citation>
    <scope>NUCLEOTIDE SEQUENCE</scope>
</reference>
<dbReference type="SUPFAM" id="SSF75553">
    <property type="entry name" value="Smc hinge domain"/>
    <property type="match status" value="1"/>
</dbReference>
<feature type="coiled-coil region" evidence="9">
    <location>
        <begin position="391"/>
        <end position="418"/>
    </location>
</feature>
<comment type="subcellular location">
    <subcellularLocation>
        <location evidence="1 8">Nucleus</location>
    </subcellularLocation>
</comment>
<evidence type="ECO:0000313" key="13">
    <source>
        <dbReference type="Proteomes" id="UP000663870"/>
    </source>
</evidence>
<evidence type="ECO:0000256" key="8">
    <source>
        <dbReference type="PIRNR" id="PIRNR005719"/>
    </source>
</evidence>
<proteinExistence type="inferred from homology"/>
<keyword evidence="5 9" id="KW-0175">Coiled coil</keyword>
<protein>
    <recommendedName>
        <fullName evidence="8">Structural maintenance of chromosomes protein</fullName>
    </recommendedName>
</protein>
<evidence type="ECO:0000256" key="3">
    <source>
        <dbReference type="ARBA" id="ARBA00022741"/>
    </source>
</evidence>
<dbReference type="Pfam" id="PF02463">
    <property type="entry name" value="SMC_N"/>
    <property type="match status" value="2"/>
</dbReference>
<feature type="domain" description="SMC hinge" evidence="11">
    <location>
        <begin position="566"/>
        <end position="686"/>
    </location>
</feature>
<feature type="coiled-coil region" evidence="9">
    <location>
        <begin position="445"/>
        <end position="493"/>
    </location>
</feature>
<dbReference type="Proteomes" id="UP000663870">
    <property type="component" value="Unassembled WGS sequence"/>
</dbReference>
<organism evidence="12 13">
    <name type="scientific">Rotaria sordida</name>
    <dbReference type="NCBI Taxonomy" id="392033"/>
    <lineage>
        <taxon>Eukaryota</taxon>
        <taxon>Metazoa</taxon>
        <taxon>Spiralia</taxon>
        <taxon>Gnathifera</taxon>
        <taxon>Rotifera</taxon>
        <taxon>Eurotatoria</taxon>
        <taxon>Bdelloidea</taxon>
        <taxon>Philodinida</taxon>
        <taxon>Philodinidae</taxon>
        <taxon>Rotaria</taxon>
    </lineage>
</organism>
<evidence type="ECO:0000256" key="5">
    <source>
        <dbReference type="ARBA" id="ARBA00023054"/>
    </source>
</evidence>
<feature type="coiled-coil region" evidence="9">
    <location>
        <begin position="742"/>
        <end position="776"/>
    </location>
</feature>
<dbReference type="SMART" id="SM00968">
    <property type="entry name" value="SMC_hinge"/>
    <property type="match status" value="1"/>
</dbReference>
<dbReference type="Gene3D" id="1.20.1060.20">
    <property type="match status" value="1"/>
</dbReference>
<dbReference type="GO" id="GO:0005524">
    <property type="term" value="F:ATP binding"/>
    <property type="evidence" value="ECO:0007669"/>
    <property type="project" value="UniProtKB-KW"/>
</dbReference>
<feature type="coiled-coil region" evidence="9">
    <location>
        <begin position="822"/>
        <end position="997"/>
    </location>
</feature>
<keyword evidence="4" id="KW-0067">ATP-binding</keyword>
<feature type="compositionally biased region" description="Polar residues" evidence="10">
    <location>
        <begin position="1299"/>
        <end position="1323"/>
    </location>
</feature>
<dbReference type="GO" id="GO:0000796">
    <property type="term" value="C:condensin complex"/>
    <property type="evidence" value="ECO:0007669"/>
    <property type="project" value="TreeGrafter"/>
</dbReference>
<evidence type="ECO:0000256" key="1">
    <source>
        <dbReference type="ARBA" id="ARBA00004123"/>
    </source>
</evidence>
<evidence type="ECO:0000256" key="4">
    <source>
        <dbReference type="ARBA" id="ARBA00022840"/>
    </source>
</evidence>
<dbReference type="InterPro" id="IPR024704">
    <property type="entry name" value="SMC"/>
</dbReference>
<accession>A0A814U0A3</accession>
<dbReference type="GO" id="GO:0005634">
    <property type="term" value="C:nucleus"/>
    <property type="evidence" value="ECO:0007669"/>
    <property type="project" value="UniProtKB-SubCell"/>
</dbReference>
<dbReference type="SUPFAM" id="SSF52540">
    <property type="entry name" value="P-loop containing nucleoside triphosphate hydrolases"/>
    <property type="match status" value="1"/>
</dbReference>
<keyword evidence="6" id="KW-0226">DNA condensation</keyword>
<evidence type="ECO:0000256" key="9">
    <source>
        <dbReference type="SAM" id="Coils"/>
    </source>
</evidence>
<dbReference type="Gene3D" id="1.10.287.1490">
    <property type="match status" value="1"/>
</dbReference>
<dbReference type="InterPro" id="IPR027417">
    <property type="entry name" value="P-loop_NTPase"/>
</dbReference>
<dbReference type="InterPro" id="IPR010935">
    <property type="entry name" value="SMC_hinge"/>
</dbReference>
<comment type="similarity">
    <text evidence="2">Belongs to the SMC family. SMC4 subfamily.</text>
</comment>
<keyword evidence="13" id="KW-1185">Reference proteome</keyword>
<dbReference type="InterPro" id="IPR036277">
    <property type="entry name" value="SMC_hinge_sf"/>
</dbReference>
<dbReference type="GO" id="GO:0007076">
    <property type="term" value="P:mitotic chromosome condensation"/>
    <property type="evidence" value="ECO:0007669"/>
    <property type="project" value="TreeGrafter"/>
</dbReference>
<evidence type="ECO:0000256" key="6">
    <source>
        <dbReference type="ARBA" id="ARBA00023067"/>
    </source>
</evidence>
<evidence type="ECO:0000259" key="11">
    <source>
        <dbReference type="SMART" id="SM00968"/>
    </source>
</evidence>
<dbReference type="EMBL" id="CAJNOL010000683">
    <property type="protein sequence ID" value="CAF1165277.1"/>
    <property type="molecule type" value="Genomic_DNA"/>
</dbReference>
<dbReference type="PANTHER" id="PTHR18937:SF172">
    <property type="entry name" value="STRUCTURAL MAINTENANCE OF CHROMOSOMES PROTEIN"/>
    <property type="match status" value="1"/>
</dbReference>
<dbReference type="InterPro" id="IPR003395">
    <property type="entry name" value="RecF/RecN/SMC_N"/>
</dbReference>
<evidence type="ECO:0000256" key="7">
    <source>
        <dbReference type="ARBA" id="ARBA00023242"/>
    </source>
</evidence>